<evidence type="ECO:0000259" key="2">
    <source>
        <dbReference type="PROSITE" id="PS50102"/>
    </source>
</evidence>
<sequence>MCVVFAGPFPAAFSERDVRRLFCCCGPVRNIKMLNTSVRVHAEVEFELLEGAMLALKTLNGLNMQGQSIKVQRPVYESMLDLDLTLDTLTCDSLNTSHLYTVKLNPSGAESIQFSARVNGHTSDAKCSVKTANGLPSVKVNGQRPHPTTTTKSKLTEETVRETFGHFGKVERVVLLAKPGKRAKHAYIKFESSEGKHVALSCSEDLWKEKYLVCPSLTPPHLPSWIAMTTTITTVEPEIEAAEDEEKTHMHTSSQDQEMDFMMGKLDCRLRKLFRSLPEGTLSVVVLLGHTSAHGYLPGTGLDPAESDASLQGTTTVKRLESQQNNSGSIRTEEMTGENSNRYVCRAFGGGGDVGWCPYTVSMLISPLLCLLPQLGFLFLV</sequence>
<dbReference type="SUPFAM" id="SSF54928">
    <property type="entry name" value="RNA-binding domain, RBD"/>
    <property type="match status" value="2"/>
</dbReference>
<dbReference type="CDD" id="cd00590">
    <property type="entry name" value="RRM_SF"/>
    <property type="match status" value="1"/>
</dbReference>
<dbReference type="GO" id="GO:0003723">
    <property type="term" value="F:RNA binding"/>
    <property type="evidence" value="ECO:0007669"/>
    <property type="project" value="UniProtKB-UniRule"/>
</dbReference>
<dbReference type="InterPro" id="IPR035979">
    <property type="entry name" value="RBD_domain_sf"/>
</dbReference>
<proteinExistence type="predicted"/>
<dbReference type="Proteomes" id="UP000327493">
    <property type="component" value="Chromosome 2"/>
</dbReference>
<dbReference type="PANTHER" id="PTHR32343">
    <property type="entry name" value="SERINE/ARGININE-RICH SPLICING FACTOR"/>
    <property type="match status" value="1"/>
</dbReference>
<gene>
    <name evidence="3" type="ORF">FQN60_012409</name>
</gene>
<dbReference type="InterPro" id="IPR012677">
    <property type="entry name" value="Nucleotide-bd_a/b_plait_sf"/>
</dbReference>
<keyword evidence="4" id="KW-1185">Reference proteome</keyword>
<reference evidence="3 4" key="1">
    <citation type="submission" date="2019-08" db="EMBL/GenBank/DDBJ databases">
        <title>A chromosome-level genome assembly, high-density linkage maps, and genome scans reveal the genomic architecture of hybrid incompatibilities underlying speciation via character displacement in darters (Percidae: Etheostominae).</title>
        <authorList>
            <person name="Moran R.L."/>
            <person name="Catchen J.M."/>
            <person name="Fuller R.C."/>
        </authorList>
    </citation>
    <scope>NUCLEOTIDE SEQUENCE [LARGE SCALE GENOMIC DNA]</scope>
    <source>
        <strain evidence="3">EspeVRDwgs_2016</strain>
        <tissue evidence="3">Muscle</tissue>
    </source>
</reference>
<dbReference type="AlphaFoldDB" id="A0A5J5DP64"/>
<evidence type="ECO:0000313" key="3">
    <source>
        <dbReference type="EMBL" id="KAA8595274.1"/>
    </source>
</evidence>
<evidence type="ECO:0000313" key="4">
    <source>
        <dbReference type="Proteomes" id="UP000327493"/>
    </source>
</evidence>
<feature type="domain" description="RRM" evidence="2">
    <location>
        <begin position="2"/>
        <end position="76"/>
    </location>
</feature>
<protein>
    <recommendedName>
        <fullName evidence="2">RRM domain-containing protein</fullName>
    </recommendedName>
</protein>
<keyword evidence="1" id="KW-0694">RNA-binding</keyword>
<evidence type="ECO:0000256" key="1">
    <source>
        <dbReference type="PROSITE-ProRule" id="PRU00176"/>
    </source>
</evidence>
<name>A0A5J5DP64_9PERO</name>
<dbReference type="SMART" id="SM00360">
    <property type="entry name" value="RRM"/>
    <property type="match status" value="2"/>
</dbReference>
<accession>A0A5J5DP64</accession>
<dbReference type="PROSITE" id="PS50102">
    <property type="entry name" value="RRM"/>
    <property type="match status" value="1"/>
</dbReference>
<comment type="caution">
    <text evidence="3">The sequence shown here is derived from an EMBL/GenBank/DDBJ whole genome shotgun (WGS) entry which is preliminary data.</text>
</comment>
<organism evidence="3 4">
    <name type="scientific">Etheostoma spectabile</name>
    <name type="common">orangethroat darter</name>
    <dbReference type="NCBI Taxonomy" id="54343"/>
    <lineage>
        <taxon>Eukaryota</taxon>
        <taxon>Metazoa</taxon>
        <taxon>Chordata</taxon>
        <taxon>Craniata</taxon>
        <taxon>Vertebrata</taxon>
        <taxon>Euteleostomi</taxon>
        <taxon>Actinopterygii</taxon>
        <taxon>Neopterygii</taxon>
        <taxon>Teleostei</taxon>
        <taxon>Neoteleostei</taxon>
        <taxon>Acanthomorphata</taxon>
        <taxon>Eupercaria</taxon>
        <taxon>Perciformes</taxon>
        <taxon>Percoidei</taxon>
        <taxon>Percidae</taxon>
        <taxon>Etheostomatinae</taxon>
        <taxon>Etheostoma</taxon>
    </lineage>
</organism>
<dbReference type="PANTHER" id="PTHR32343:SF22">
    <property type="entry name" value="LD29830P"/>
    <property type="match status" value="1"/>
</dbReference>
<dbReference type="Pfam" id="PF00076">
    <property type="entry name" value="RRM_1"/>
    <property type="match status" value="2"/>
</dbReference>
<dbReference type="EMBL" id="VOFY01000002">
    <property type="protein sequence ID" value="KAA8595274.1"/>
    <property type="molecule type" value="Genomic_DNA"/>
</dbReference>
<dbReference type="Gene3D" id="3.30.70.330">
    <property type="match status" value="2"/>
</dbReference>
<dbReference type="InterPro" id="IPR000504">
    <property type="entry name" value="RRM_dom"/>
</dbReference>